<evidence type="ECO:0000256" key="4">
    <source>
        <dbReference type="ARBA" id="ARBA00022679"/>
    </source>
</evidence>
<dbReference type="Proteomes" id="UP001497383">
    <property type="component" value="Chromosome 3"/>
</dbReference>
<feature type="domain" description="Thiolase N-terminal" evidence="14">
    <location>
        <begin position="15"/>
        <end position="284"/>
    </location>
</feature>
<evidence type="ECO:0000256" key="2">
    <source>
        <dbReference type="ARBA" id="ARBA00004872"/>
    </source>
</evidence>
<dbReference type="NCBIfam" id="TIGR01930">
    <property type="entry name" value="AcCoA-C-Actrans"/>
    <property type="match status" value="1"/>
</dbReference>
<feature type="domain" description="Thiolase C-terminal" evidence="15">
    <location>
        <begin position="292"/>
        <end position="410"/>
    </location>
</feature>
<dbReference type="PANTHER" id="PTHR43853">
    <property type="entry name" value="3-KETOACYL-COA THIOLASE, PEROXISOMAL"/>
    <property type="match status" value="1"/>
</dbReference>
<dbReference type="InterPro" id="IPR002155">
    <property type="entry name" value="Thiolase"/>
</dbReference>
<dbReference type="Pfam" id="PF00108">
    <property type="entry name" value="Thiolase_N"/>
    <property type="match status" value="1"/>
</dbReference>
<keyword evidence="5" id="KW-0276">Fatty acid metabolism</keyword>
<evidence type="ECO:0000256" key="13">
    <source>
        <dbReference type="SAM" id="MobiDB-lite"/>
    </source>
</evidence>
<evidence type="ECO:0000259" key="15">
    <source>
        <dbReference type="Pfam" id="PF02803"/>
    </source>
</evidence>
<evidence type="ECO:0000256" key="6">
    <source>
        <dbReference type="ARBA" id="ARBA00022946"/>
    </source>
</evidence>
<comment type="pathway">
    <text evidence="2">Lipid metabolism; fatty acid metabolism.</text>
</comment>
<dbReference type="EMBL" id="OZ022407">
    <property type="protein sequence ID" value="CAK9437860.1"/>
    <property type="molecule type" value="Genomic_DNA"/>
</dbReference>
<keyword evidence="17" id="KW-1185">Reference proteome</keyword>
<dbReference type="PROSITE" id="PS00099">
    <property type="entry name" value="THIOLASE_3"/>
    <property type="match status" value="1"/>
</dbReference>
<protein>
    <recommendedName>
        <fullName evidence="10">acetyl-CoA C-acyltransferase</fullName>
        <ecNumber evidence="10">2.3.1.16</ecNumber>
    </recommendedName>
</protein>
<evidence type="ECO:0000256" key="5">
    <source>
        <dbReference type="ARBA" id="ARBA00022832"/>
    </source>
</evidence>
<keyword evidence="9 12" id="KW-0012">Acyltransferase</keyword>
<dbReference type="Gene3D" id="3.40.47.10">
    <property type="match status" value="2"/>
</dbReference>
<evidence type="ECO:0000256" key="12">
    <source>
        <dbReference type="RuleBase" id="RU003557"/>
    </source>
</evidence>
<dbReference type="GeneID" id="92207434"/>
<comment type="similarity">
    <text evidence="3 12">Belongs to the thiolase-like superfamily. Thiolase family.</text>
</comment>
<evidence type="ECO:0000313" key="16">
    <source>
        <dbReference type="EMBL" id="CAK9437860.1"/>
    </source>
</evidence>
<sequence length="412" mass="44305">MSVKEQLRQKNADDVVVVAAYRTALTKGGKGGFKDVKSDFILRQLAHEFIKKTQLDPKLVQDIAIGNVLHARGGDFEHRAALMSAGFPHTASFIAINRLCSSGLMTISQIANKIKLGEIECGVAGGVESMTKDYGPNALVAIDAAYAKDPEFLKTQIPMGITNENVCEKFNIARDVQDEFAASSYNKAEKAQKEGRFKDEILPIEVFQEDDDDDDDEAEGEDDDDDDVKEKKVWISEDEGIRAGVTAAGLSKIKPAFKENGVSSAGNSSQVTDGAALVLLMKRSFAEKHGYKPVAKYLQTSICGVPPEIMGVGPAVAIPKVLKALHLTIDDINVYEINEAFAGQCLYSIESCGIPQEKVNKNGGAIALGHPMGCTGARQYATILRLLEPGEFGLTSMCIGTGMGAASVIIRE</sequence>
<dbReference type="Pfam" id="PF02803">
    <property type="entry name" value="Thiolase_C"/>
    <property type="match status" value="1"/>
</dbReference>
<dbReference type="EC" id="2.3.1.16" evidence="10"/>
<dbReference type="InterPro" id="IPR016039">
    <property type="entry name" value="Thiolase-like"/>
</dbReference>
<dbReference type="PANTHER" id="PTHR43853:SF8">
    <property type="entry name" value="3-KETOACYL-COA THIOLASE, PEROXISOMAL"/>
    <property type="match status" value="1"/>
</dbReference>
<keyword evidence="4 12" id="KW-0808">Transferase</keyword>
<keyword evidence="8" id="KW-0576">Peroxisome</keyword>
<organism evidence="16 17">
    <name type="scientific">Lodderomyces beijingensis</name>
    <dbReference type="NCBI Taxonomy" id="1775926"/>
    <lineage>
        <taxon>Eukaryota</taxon>
        <taxon>Fungi</taxon>
        <taxon>Dikarya</taxon>
        <taxon>Ascomycota</taxon>
        <taxon>Saccharomycotina</taxon>
        <taxon>Pichiomycetes</taxon>
        <taxon>Debaryomycetaceae</taxon>
        <taxon>Candida/Lodderomyces clade</taxon>
        <taxon>Lodderomyces</taxon>
    </lineage>
</organism>
<comment type="catalytic activity">
    <reaction evidence="11">
        <text>an acyl-CoA + acetyl-CoA = a 3-oxoacyl-CoA + CoA</text>
        <dbReference type="Rhea" id="RHEA:21564"/>
        <dbReference type="ChEBI" id="CHEBI:57287"/>
        <dbReference type="ChEBI" id="CHEBI:57288"/>
        <dbReference type="ChEBI" id="CHEBI:58342"/>
        <dbReference type="ChEBI" id="CHEBI:90726"/>
        <dbReference type="EC" id="2.3.1.16"/>
    </reaction>
</comment>
<reference evidence="16 17" key="1">
    <citation type="submission" date="2024-03" db="EMBL/GenBank/DDBJ databases">
        <authorList>
            <person name="Brejova B."/>
        </authorList>
    </citation>
    <scope>NUCLEOTIDE SEQUENCE [LARGE SCALE GENOMIC DNA]</scope>
    <source>
        <strain evidence="16 17">CBS 14171</strain>
    </source>
</reference>
<proteinExistence type="inferred from homology"/>
<dbReference type="InterPro" id="IPR020615">
    <property type="entry name" value="Thiolase_acyl_enz_int_AS"/>
</dbReference>
<evidence type="ECO:0000313" key="17">
    <source>
        <dbReference type="Proteomes" id="UP001497383"/>
    </source>
</evidence>
<comment type="subcellular location">
    <subcellularLocation>
        <location evidence="1">Peroxisome</location>
    </subcellularLocation>
</comment>
<evidence type="ECO:0000256" key="9">
    <source>
        <dbReference type="ARBA" id="ARBA00023315"/>
    </source>
</evidence>
<evidence type="ECO:0000259" key="14">
    <source>
        <dbReference type="Pfam" id="PF00108"/>
    </source>
</evidence>
<dbReference type="InterPro" id="IPR020613">
    <property type="entry name" value="Thiolase_CS"/>
</dbReference>
<dbReference type="InterPro" id="IPR020616">
    <property type="entry name" value="Thiolase_N"/>
</dbReference>
<evidence type="ECO:0000256" key="11">
    <source>
        <dbReference type="ARBA" id="ARBA00047605"/>
    </source>
</evidence>
<evidence type="ECO:0000256" key="10">
    <source>
        <dbReference type="ARBA" id="ARBA00024073"/>
    </source>
</evidence>
<dbReference type="InterPro" id="IPR020610">
    <property type="entry name" value="Thiolase_AS"/>
</dbReference>
<feature type="compositionally biased region" description="Acidic residues" evidence="13">
    <location>
        <begin position="207"/>
        <end position="227"/>
    </location>
</feature>
<dbReference type="InterPro" id="IPR020617">
    <property type="entry name" value="Thiolase_C"/>
</dbReference>
<dbReference type="SUPFAM" id="SSF53901">
    <property type="entry name" value="Thiolase-like"/>
    <property type="match status" value="2"/>
</dbReference>
<dbReference type="RefSeq" id="XP_066829176.1">
    <property type="nucleotide sequence ID" value="XM_066972215.1"/>
</dbReference>
<name>A0ABP0ZJG1_9ASCO</name>
<evidence type="ECO:0000256" key="3">
    <source>
        <dbReference type="ARBA" id="ARBA00010982"/>
    </source>
</evidence>
<evidence type="ECO:0000256" key="8">
    <source>
        <dbReference type="ARBA" id="ARBA00023140"/>
    </source>
</evidence>
<dbReference type="PIRSF" id="PIRSF000429">
    <property type="entry name" value="Ac-CoA_Ac_transf"/>
    <property type="match status" value="1"/>
</dbReference>
<dbReference type="InterPro" id="IPR050215">
    <property type="entry name" value="Thiolase-like_sf_Thiolase"/>
</dbReference>
<dbReference type="PROSITE" id="PS00737">
    <property type="entry name" value="THIOLASE_2"/>
    <property type="match status" value="1"/>
</dbReference>
<evidence type="ECO:0000256" key="1">
    <source>
        <dbReference type="ARBA" id="ARBA00004275"/>
    </source>
</evidence>
<feature type="region of interest" description="Disordered" evidence="13">
    <location>
        <begin position="203"/>
        <end position="233"/>
    </location>
</feature>
<gene>
    <name evidence="16" type="ORF">LODBEIA_P22380</name>
</gene>
<evidence type="ECO:0000256" key="7">
    <source>
        <dbReference type="ARBA" id="ARBA00023098"/>
    </source>
</evidence>
<keyword evidence="7" id="KW-0443">Lipid metabolism</keyword>
<dbReference type="CDD" id="cd00751">
    <property type="entry name" value="thiolase"/>
    <property type="match status" value="1"/>
</dbReference>
<accession>A0ABP0ZJG1</accession>
<keyword evidence="6" id="KW-0809">Transit peptide</keyword>
<dbReference type="PROSITE" id="PS00098">
    <property type="entry name" value="THIOLASE_1"/>
    <property type="match status" value="1"/>
</dbReference>